<comment type="caution">
    <text evidence="1">The sequence shown here is derived from an EMBL/GenBank/DDBJ whole genome shotgun (WGS) entry which is preliminary data.</text>
</comment>
<dbReference type="GO" id="GO:0008237">
    <property type="term" value="F:metallopeptidase activity"/>
    <property type="evidence" value="ECO:0007669"/>
    <property type="project" value="InterPro"/>
</dbReference>
<dbReference type="Proteomes" id="UP000654075">
    <property type="component" value="Unassembled WGS sequence"/>
</dbReference>
<evidence type="ECO:0000313" key="2">
    <source>
        <dbReference type="Proteomes" id="UP000654075"/>
    </source>
</evidence>
<dbReference type="SUPFAM" id="SSF55486">
    <property type="entry name" value="Metalloproteases ('zincins'), catalytic domain"/>
    <property type="match status" value="1"/>
</dbReference>
<gene>
    <name evidence="1" type="ORF">PGLA1383_LOCUS26603</name>
</gene>
<dbReference type="AlphaFoldDB" id="A0A813F5B1"/>
<reference evidence="1" key="1">
    <citation type="submission" date="2021-02" db="EMBL/GenBank/DDBJ databases">
        <authorList>
            <person name="Dougan E. K."/>
            <person name="Rhodes N."/>
            <person name="Thang M."/>
            <person name="Chan C."/>
        </authorList>
    </citation>
    <scope>NUCLEOTIDE SEQUENCE</scope>
</reference>
<dbReference type="EMBL" id="CAJNNV010023805">
    <property type="protein sequence ID" value="CAE8608761.1"/>
    <property type="molecule type" value="Genomic_DNA"/>
</dbReference>
<protein>
    <submittedName>
        <fullName evidence="1">Uncharacterized protein</fullName>
    </submittedName>
</protein>
<evidence type="ECO:0000313" key="1">
    <source>
        <dbReference type="EMBL" id="CAE8608761.1"/>
    </source>
</evidence>
<proteinExistence type="predicted"/>
<name>A0A813F5B1_POLGL</name>
<keyword evidence="2" id="KW-1185">Reference proteome</keyword>
<accession>A0A813F5B1</accession>
<organism evidence="1 2">
    <name type="scientific">Polarella glacialis</name>
    <name type="common">Dinoflagellate</name>
    <dbReference type="NCBI Taxonomy" id="89957"/>
    <lineage>
        <taxon>Eukaryota</taxon>
        <taxon>Sar</taxon>
        <taxon>Alveolata</taxon>
        <taxon>Dinophyceae</taxon>
        <taxon>Suessiales</taxon>
        <taxon>Suessiaceae</taxon>
        <taxon>Polarella</taxon>
    </lineage>
</organism>
<sequence length="271" mass="29500">MFYYMIFGSSVNPAGNDGPSGGSHIKGTLIYISLGGWLLHSETEGDLNLLVNTQAATVMHELGHALGLRHGGGDNIINKPNYISIMNYLYQTSGLPKLGHPQEGDRFYLAHPACNTHLCSGSCTWDQKVAALHDGPRSKSFRIGYSHGQSMHIDESAVSEQGGLADKPGEGTTPVDFNCDGNISSAPIRKLVHDCIDDPLSRFDPGKPDRNEACAGKNGTRRQRAVLNDHDDWGQLSLFFAELYDPSALDLRLGAYLERLRREGSSLGITF</sequence>
<dbReference type="Gene3D" id="3.40.390.10">
    <property type="entry name" value="Collagenase (Catalytic Domain)"/>
    <property type="match status" value="1"/>
</dbReference>
<dbReference type="InterPro" id="IPR024079">
    <property type="entry name" value="MetalloPept_cat_dom_sf"/>
</dbReference>